<reference evidence="1 3" key="1">
    <citation type="journal article" date="2019" name="Sci. Rep.">
        <title>Orb-weaving spider Araneus ventricosus genome elucidates the spidroin gene catalogue.</title>
        <authorList>
            <person name="Kono N."/>
            <person name="Nakamura H."/>
            <person name="Ohtoshi R."/>
            <person name="Moran D.A.P."/>
            <person name="Shinohara A."/>
            <person name="Yoshida Y."/>
            <person name="Fujiwara M."/>
            <person name="Mori M."/>
            <person name="Tomita M."/>
            <person name="Arakawa K."/>
        </authorList>
    </citation>
    <scope>NUCLEOTIDE SEQUENCE [LARGE SCALE GENOMIC DNA]</scope>
</reference>
<evidence type="ECO:0000313" key="1">
    <source>
        <dbReference type="EMBL" id="GBM98451.1"/>
    </source>
</evidence>
<comment type="caution">
    <text evidence="1">The sequence shown here is derived from an EMBL/GenBank/DDBJ whole genome shotgun (WGS) entry which is preliminary data.</text>
</comment>
<dbReference type="AlphaFoldDB" id="A0A4Y2K817"/>
<dbReference type="EMBL" id="BGPR01271023">
    <property type="protein sequence ID" value="GBM98451.1"/>
    <property type="molecule type" value="Genomic_DNA"/>
</dbReference>
<feature type="non-terminal residue" evidence="1">
    <location>
        <position position="111"/>
    </location>
</feature>
<accession>A0A4Y2K817</accession>
<evidence type="ECO:0000313" key="3">
    <source>
        <dbReference type="Proteomes" id="UP000499080"/>
    </source>
</evidence>
<keyword evidence="3" id="KW-1185">Reference proteome</keyword>
<proteinExistence type="predicted"/>
<organism evidence="1 3">
    <name type="scientific">Araneus ventricosus</name>
    <name type="common">Orbweaver spider</name>
    <name type="synonym">Epeira ventricosa</name>
    <dbReference type="NCBI Taxonomy" id="182803"/>
    <lineage>
        <taxon>Eukaryota</taxon>
        <taxon>Metazoa</taxon>
        <taxon>Ecdysozoa</taxon>
        <taxon>Arthropoda</taxon>
        <taxon>Chelicerata</taxon>
        <taxon>Arachnida</taxon>
        <taxon>Araneae</taxon>
        <taxon>Araneomorphae</taxon>
        <taxon>Entelegynae</taxon>
        <taxon>Araneoidea</taxon>
        <taxon>Araneidae</taxon>
        <taxon>Araneus</taxon>
    </lineage>
</organism>
<sequence length="111" mass="12040">MQTNSLFLTNDIQQAASSTSSTLDGFVMSEATDVCLSAKNSVAVPDATPLFEPLKNNFITINDKELSQGRYCLKANSLHQTNYIQKTGYSTSGTLDCFAMSENRDVSVSAE</sequence>
<gene>
    <name evidence="1" type="ORF">AVEN_195908_1</name>
    <name evidence="2" type="ORF">AVEN_262771_1</name>
</gene>
<protein>
    <submittedName>
        <fullName evidence="1">Uncharacterized protein</fullName>
    </submittedName>
</protein>
<evidence type="ECO:0000313" key="2">
    <source>
        <dbReference type="EMBL" id="GBM98497.1"/>
    </source>
</evidence>
<dbReference type="EMBL" id="BGPR01271041">
    <property type="protein sequence ID" value="GBM98497.1"/>
    <property type="molecule type" value="Genomic_DNA"/>
</dbReference>
<name>A0A4Y2K817_ARAVE</name>
<dbReference type="Proteomes" id="UP000499080">
    <property type="component" value="Unassembled WGS sequence"/>
</dbReference>